<keyword evidence="7" id="KW-1185">Reference proteome</keyword>
<dbReference type="PANTHER" id="PTHR12801">
    <property type="entry name" value="RNA EXONUCLEASE REXO1 / RECO3 FAMILY MEMBER-RELATED"/>
    <property type="match status" value="1"/>
</dbReference>
<dbReference type="InterPro" id="IPR036397">
    <property type="entry name" value="RNaseH_sf"/>
</dbReference>
<name>A0A250XDZ0_9CHLO</name>
<evidence type="ECO:0000256" key="2">
    <source>
        <dbReference type="ARBA" id="ARBA00022722"/>
    </source>
</evidence>
<dbReference type="GO" id="GO:0003676">
    <property type="term" value="F:nucleic acid binding"/>
    <property type="evidence" value="ECO:0007669"/>
    <property type="project" value="InterPro"/>
</dbReference>
<proteinExistence type="predicted"/>
<dbReference type="GO" id="GO:0006364">
    <property type="term" value="P:rRNA processing"/>
    <property type="evidence" value="ECO:0007669"/>
    <property type="project" value="UniProtKB-KW"/>
</dbReference>
<dbReference type="Proteomes" id="UP000232323">
    <property type="component" value="Unassembled WGS sequence"/>
</dbReference>
<protein>
    <recommendedName>
        <fullName evidence="5">Exonuclease domain-containing protein</fullName>
    </recommendedName>
</protein>
<keyword evidence="2" id="KW-0540">Nuclease</keyword>
<accession>A0A250XDZ0</accession>
<dbReference type="InterPro" id="IPR012337">
    <property type="entry name" value="RNaseH-like_sf"/>
</dbReference>
<dbReference type="Gene3D" id="3.30.420.10">
    <property type="entry name" value="Ribonuclease H-like superfamily/Ribonuclease H"/>
    <property type="match status" value="1"/>
</dbReference>
<evidence type="ECO:0000256" key="3">
    <source>
        <dbReference type="ARBA" id="ARBA00022801"/>
    </source>
</evidence>
<keyword evidence="1" id="KW-0698">rRNA processing</keyword>
<dbReference type="SUPFAM" id="SSF53098">
    <property type="entry name" value="Ribonuclease H-like"/>
    <property type="match status" value="1"/>
</dbReference>
<dbReference type="GO" id="GO:0004527">
    <property type="term" value="F:exonuclease activity"/>
    <property type="evidence" value="ECO:0007669"/>
    <property type="project" value="InterPro"/>
</dbReference>
<keyword evidence="3" id="KW-0378">Hydrolase</keyword>
<evidence type="ECO:0000256" key="1">
    <source>
        <dbReference type="ARBA" id="ARBA00022552"/>
    </source>
</evidence>
<dbReference type="InterPro" id="IPR047021">
    <property type="entry name" value="REXO1/3/4-like"/>
</dbReference>
<sequence length="248" mass="27494">MFLSIVSRRHHKHFVTGRKLRCKPGSGSRFDTRIFQPRGSKRTEDAFSLLPVALDVEFTHLLLTDGTVTSVASQVCVISCNNQQPVLLKDFFRHELLDICSAKNILRPAVERSTGGVPLARLHGAPSLEQVASQILELWDGRILIGHGLSKDLHALGLADCTAGMPSYDTMTFEGFQGRGGCSKSLKKLAKEHLGLDIQKHGVLHDPEEDANAVMNLYMLHARPRLLQKNDDLVAHYELIIRNGLKTS</sequence>
<dbReference type="SMART" id="SM00479">
    <property type="entry name" value="EXOIII"/>
    <property type="match status" value="1"/>
</dbReference>
<evidence type="ECO:0000313" key="6">
    <source>
        <dbReference type="EMBL" id="GAX81261.1"/>
    </source>
</evidence>
<evidence type="ECO:0000313" key="7">
    <source>
        <dbReference type="Proteomes" id="UP000232323"/>
    </source>
</evidence>
<reference evidence="6 7" key="1">
    <citation type="submission" date="2017-08" db="EMBL/GenBank/DDBJ databases">
        <title>Acidophilic green algal genome provides insights into adaptation to an acidic environment.</title>
        <authorList>
            <person name="Hirooka S."/>
            <person name="Hirose Y."/>
            <person name="Kanesaki Y."/>
            <person name="Higuchi S."/>
            <person name="Fujiwara T."/>
            <person name="Onuma R."/>
            <person name="Era A."/>
            <person name="Ohbayashi R."/>
            <person name="Uzuka A."/>
            <person name="Nozaki H."/>
            <person name="Yoshikawa H."/>
            <person name="Miyagishima S.Y."/>
        </authorList>
    </citation>
    <scope>NUCLEOTIDE SEQUENCE [LARGE SCALE GENOMIC DNA]</scope>
    <source>
        <strain evidence="6 7">NIES-2499</strain>
    </source>
</reference>
<dbReference type="GO" id="GO:0005634">
    <property type="term" value="C:nucleus"/>
    <property type="evidence" value="ECO:0007669"/>
    <property type="project" value="TreeGrafter"/>
</dbReference>
<comment type="caution">
    <text evidence="6">The sequence shown here is derived from an EMBL/GenBank/DDBJ whole genome shotgun (WGS) entry which is preliminary data.</text>
</comment>
<dbReference type="AlphaFoldDB" id="A0A250XDZ0"/>
<organism evidence="6 7">
    <name type="scientific">Chlamydomonas eustigma</name>
    <dbReference type="NCBI Taxonomy" id="1157962"/>
    <lineage>
        <taxon>Eukaryota</taxon>
        <taxon>Viridiplantae</taxon>
        <taxon>Chlorophyta</taxon>
        <taxon>core chlorophytes</taxon>
        <taxon>Chlorophyceae</taxon>
        <taxon>CS clade</taxon>
        <taxon>Chlamydomonadales</taxon>
        <taxon>Chlamydomonadaceae</taxon>
        <taxon>Chlamydomonas</taxon>
    </lineage>
</organism>
<dbReference type="EMBL" id="BEGY01000063">
    <property type="protein sequence ID" value="GAX81261.1"/>
    <property type="molecule type" value="Genomic_DNA"/>
</dbReference>
<dbReference type="OrthoDB" id="8191639at2759"/>
<dbReference type="PANTHER" id="PTHR12801:SF45">
    <property type="entry name" value="RNA EXONUCLEASE 4"/>
    <property type="match status" value="1"/>
</dbReference>
<comment type="function">
    <text evidence="4">Exoribonuclease involved in ribosome biosynthesis. Involved in the processing of ITS1, the internal transcribed spacer localized between the 18S and 5.8S rRNAs.</text>
</comment>
<evidence type="ECO:0000259" key="5">
    <source>
        <dbReference type="SMART" id="SM00479"/>
    </source>
</evidence>
<evidence type="ECO:0000256" key="4">
    <source>
        <dbReference type="ARBA" id="ARBA00025599"/>
    </source>
</evidence>
<dbReference type="InterPro" id="IPR013520">
    <property type="entry name" value="Ribonucl_H"/>
</dbReference>
<feature type="domain" description="Exonuclease" evidence="5">
    <location>
        <begin position="50"/>
        <end position="227"/>
    </location>
</feature>
<dbReference type="STRING" id="1157962.A0A250XDZ0"/>
<gene>
    <name evidence="6" type="ORF">CEUSTIGMA_g8693.t1</name>
</gene>